<gene>
    <name evidence="1" type="ORF">NIES593_12510</name>
</gene>
<dbReference type="EMBL" id="MRCB01000013">
    <property type="protein sequence ID" value="OKH22608.1"/>
    <property type="molecule type" value="Genomic_DNA"/>
</dbReference>
<dbReference type="STRING" id="1921803.NIES593_12510"/>
<dbReference type="AlphaFoldDB" id="A0A1U7HGF3"/>
<name>A0A1U7HGF3_9CYAN</name>
<dbReference type="OrthoDB" id="466466at2"/>
<dbReference type="Pfam" id="PF21826">
    <property type="entry name" value="DUF6887"/>
    <property type="match status" value="1"/>
</dbReference>
<protein>
    <submittedName>
        <fullName evidence="1">Uncharacterized protein</fullName>
    </submittedName>
</protein>
<comment type="caution">
    <text evidence="1">The sequence shown here is derived from an EMBL/GenBank/DDBJ whole genome shotgun (WGS) entry which is preliminary data.</text>
</comment>
<evidence type="ECO:0000313" key="1">
    <source>
        <dbReference type="EMBL" id="OKH22608.1"/>
    </source>
</evidence>
<proteinExistence type="predicted"/>
<dbReference type="InterPro" id="IPR054053">
    <property type="entry name" value="DUF6887"/>
</dbReference>
<reference evidence="1 2" key="1">
    <citation type="submission" date="2016-11" db="EMBL/GenBank/DDBJ databases">
        <title>Draft Genome Sequences of Nine Cyanobacterial Strains from Diverse Habitats.</title>
        <authorList>
            <person name="Zhu T."/>
            <person name="Hou S."/>
            <person name="Lu X."/>
            <person name="Hess W.R."/>
        </authorList>
    </citation>
    <scope>NUCLEOTIDE SEQUENCE [LARGE SCALE GENOMIC DNA]</scope>
    <source>
        <strain evidence="1 2">NIES-593</strain>
    </source>
</reference>
<evidence type="ECO:0000313" key="2">
    <source>
        <dbReference type="Proteomes" id="UP000186868"/>
    </source>
</evidence>
<keyword evidence="2" id="KW-1185">Reference proteome</keyword>
<dbReference type="Proteomes" id="UP000186868">
    <property type="component" value="Unassembled WGS sequence"/>
</dbReference>
<organism evidence="1 2">
    <name type="scientific">Hydrococcus rivularis NIES-593</name>
    <dbReference type="NCBI Taxonomy" id="1921803"/>
    <lineage>
        <taxon>Bacteria</taxon>
        <taxon>Bacillati</taxon>
        <taxon>Cyanobacteriota</taxon>
        <taxon>Cyanophyceae</taxon>
        <taxon>Pleurocapsales</taxon>
        <taxon>Hydrococcaceae</taxon>
        <taxon>Hydrococcus</taxon>
    </lineage>
</organism>
<accession>A0A1U7HGF3</accession>
<sequence>MSKPDYQQMNRKALRDYVLTHREDDEALRVYMDRLRTEPDVKRSKGGLNEEDLARLEQVIKAANDRTSGKHS</sequence>